<comment type="caution">
    <text evidence="1">The sequence shown here is derived from an EMBL/GenBank/DDBJ whole genome shotgun (WGS) entry which is preliminary data.</text>
</comment>
<dbReference type="Proteomes" id="UP001501470">
    <property type="component" value="Unassembled WGS sequence"/>
</dbReference>
<reference evidence="2" key="1">
    <citation type="journal article" date="2019" name="Int. J. Syst. Evol. Microbiol.">
        <title>The Global Catalogue of Microorganisms (GCM) 10K type strain sequencing project: providing services to taxonomists for standard genome sequencing and annotation.</title>
        <authorList>
            <consortium name="The Broad Institute Genomics Platform"/>
            <consortium name="The Broad Institute Genome Sequencing Center for Infectious Disease"/>
            <person name="Wu L."/>
            <person name="Ma J."/>
        </authorList>
    </citation>
    <scope>NUCLEOTIDE SEQUENCE [LARGE SCALE GENOMIC DNA]</scope>
    <source>
        <strain evidence="2">JCM 15933</strain>
    </source>
</reference>
<evidence type="ECO:0008006" key="3">
    <source>
        <dbReference type="Google" id="ProtNLM"/>
    </source>
</evidence>
<dbReference type="EMBL" id="BAAAQD010000025">
    <property type="protein sequence ID" value="GAA1556102.1"/>
    <property type="molecule type" value="Genomic_DNA"/>
</dbReference>
<proteinExistence type="predicted"/>
<organism evidence="1 2">
    <name type="scientific">Dactylosporangium maewongense</name>
    <dbReference type="NCBI Taxonomy" id="634393"/>
    <lineage>
        <taxon>Bacteria</taxon>
        <taxon>Bacillati</taxon>
        <taxon>Actinomycetota</taxon>
        <taxon>Actinomycetes</taxon>
        <taxon>Micromonosporales</taxon>
        <taxon>Micromonosporaceae</taxon>
        <taxon>Dactylosporangium</taxon>
    </lineage>
</organism>
<protein>
    <recommendedName>
        <fullName evidence="3">Lipoprotein</fullName>
    </recommendedName>
</protein>
<keyword evidence="2" id="KW-1185">Reference proteome</keyword>
<evidence type="ECO:0000313" key="2">
    <source>
        <dbReference type="Proteomes" id="UP001501470"/>
    </source>
</evidence>
<name>A0ABP4N642_9ACTN</name>
<evidence type="ECO:0000313" key="1">
    <source>
        <dbReference type="EMBL" id="GAA1556102.1"/>
    </source>
</evidence>
<gene>
    <name evidence="1" type="ORF">GCM10009827_091160</name>
</gene>
<sequence length="183" mass="18820">MGAVLGLLVVAAGCARQVPPDLVAGAPATTQAGTPAGDIAVQVLRRYLGTPSENSFPERAFPTVYVMDHTFGDAADPSGKQAGGAPIPAATQQRIAEALAPATKVVFVADRETVLEHKESCARVKDDAILITLGPPVGDARRVTVGVNGFVACLGATWLTYVVQYQSGDGWQVTGTTGSMSIA</sequence>
<accession>A0ABP4N642</accession>